<dbReference type="Gene3D" id="1.10.260.40">
    <property type="entry name" value="lambda repressor-like DNA-binding domains"/>
    <property type="match status" value="1"/>
</dbReference>
<feature type="domain" description="HTH lacI-type" evidence="5">
    <location>
        <begin position="6"/>
        <end position="60"/>
    </location>
</feature>
<protein>
    <submittedName>
        <fullName evidence="6">LacI family DNA-binding transcriptional regulator</fullName>
    </submittedName>
</protein>
<dbReference type="SMART" id="SM00354">
    <property type="entry name" value="HTH_LACI"/>
    <property type="match status" value="1"/>
</dbReference>
<evidence type="ECO:0000256" key="1">
    <source>
        <dbReference type="ARBA" id="ARBA00022491"/>
    </source>
</evidence>
<dbReference type="Pfam" id="PF00356">
    <property type="entry name" value="LacI"/>
    <property type="match status" value="1"/>
</dbReference>
<keyword evidence="4" id="KW-0804">Transcription</keyword>
<evidence type="ECO:0000256" key="3">
    <source>
        <dbReference type="ARBA" id="ARBA00023125"/>
    </source>
</evidence>
<dbReference type="InterPro" id="IPR010982">
    <property type="entry name" value="Lambda_DNA-bd_dom_sf"/>
</dbReference>
<dbReference type="Gene3D" id="3.40.50.2300">
    <property type="match status" value="2"/>
</dbReference>
<dbReference type="InterPro" id="IPR001761">
    <property type="entry name" value="Peripla_BP/Lac1_sug-bd_dom"/>
</dbReference>
<evidence type="ECO:0000256" key="2">
    <source>
        <dbReference type="ARBA" id="ARBA00023015"/>
    </source>
</evidence>
<dbReference type="SUPFAM" id="SSF47413">
    <property type="entry name" value="lambda repressor-like DNA-binding domains"/>
    <property type="match status" value="1"/>
</dbReference>
<proteinExistence type="predicted"/>
<keyword evidence="7" id="KW-1185">Reference proteome</keyword>
<dbReference type="CDD" id="cd06288">
    <property type="entry name" value="PBP1_sucrose_transcription_regulator"/>
    <property type="match status" value="1"/>
</dbReference>
<dbReference type="EMBL" id="CP075584">
    <property type="protein sequence ID" value="WBM81619.1"/>
    <property type="molecule type" value="Genomic_DNA"/>
</dbReference>
<dbReference type="InterPro" id="IPR000843">
    <property type="entry name" value="HTH_LacI"/>
</dbReference>
<evidence type="ECO:0000313" key="7">
    <source>
        <dbReference type="Proteomes" id="UP001212421"/>
    </source>
</evidence>
<dbReference type="Pfam" id="PF00532">
    <property type="entry name" value="Peripla_BP_1"/>
    <property type="match status" value="1"/>
</dbReference>
<keyword evidence="2" id="KW-0805">Transcription regulation</keyword>
<dbReference type="CDD" id="cd01392">
    <property type="entry name" value="HTH_LacI"/>
    <property type="match status" value="1"/>
</dbReference>
<gene>
    <name evidence="6" type="ORF">KIV56_17480</name>
</gene>
<keyword evidence="3 6" id="KW-0238">DNA-binding</keyword>
<accession>A0ABY7NGF6</accession>
<dbReference type="SUPFAM" id="SSF53822">
    <property type="entry name" value="Periplasmic binding protein-like I"/>
    <property type="match status" value="1"/>
</dbReference>
<dbReference type="PANTHER" id="PTHR30146">
    <property type="entry name" value="LACI-RELATED TRANSCRIPTIONAL REPRESSOR"/>
    <property type="match status" value="1"/>
</dbReference>
<evidence type="ECO:0000256" key="4">
    <source>
        <dbReference type="ARBA" id="ARBA00023163"/>
    </source>
</evidence>
<dbReference type="PROSITE" id="PS50932">
    <property type="entry name" value="HTH_LACI_2"/>
    <property type="match status" value="1"/>
</dbReference>
<reference evidence="6 7" key="1">
    <citation type="submission" date="2021-05" db="EMBL/GenBank/DDBJ databases">
        <authorList>
            <person name="Kumar R."/>
            <person name="Kumar A."/>
            <person name="Mukhia S."/>
        </authorList>
    </citation>
    <scope>NUCLEOTIDE SEQUENCE [LARGE SCALE GENOMIC DNA]</scope>
    <source>
        <strain evidence="6 7">ERMR7:08</strain>
    </source>
</reference>
<dbReference type="PANTHER" id="PTHR30146:SF148">
    <property type="entry name" value="HTH-TYPE TRANSCRIPTIONAL REPRESSOR PURR-RELATED"/>
    <property type="match status" value="1"/>
</dbReference>
<organism evidence="6 7">
    <name type="scientific">Cryobacterium breve</name>
    <dbReference type="NCBI Taxonomy" id="1259258"/>
    <lineage>
        <taxon>Bacteria</taxon>
        <taxon>Bacillati</taxon>
        <taxon>Actinomycetota</taxon>
        <taxon>Actinomycetes</taxon>
        <taxon>Micrococcales</taxon>
        <taxon>Microbacteriaceae</taxon>
        <taxon>Cryobacterium</taxon>
    </lineage>
</organism>
<evidence type="ECO:0000313" key="6">
    <source>
        <dbReference type="EMBL" id="WBM81619.1"/>
    </source>
</evidence>
<dbReference type="InterPro" id="IPR028082">
    <property type="entry name" value="Peripla_BP_I"/>
</dbReference>
<dbReference type="GO" id="GO:0003677">
    <property type="term" value="F:DNA binding"/>
    <property type="evidence" value="ECO:0007669"/>
    <property type="project" value="UniProtKB-KW"/>
</dbReference>
<evidence type="ECO:0000259" key="5">
    <source>
        <dbReference type="PROSITE" id="PS50932"/>
    </source>
</evidence>
<sequence length="340" mass="36406">MMNKRVGIRDVAAAAGVSVTTVSHSLSGGGVLPESTRKRVQIVARELGYAPNRLASGLRNQRSQTIGFVSDEIATTPFAGAVVLGAQEAAAAHDWVLMVVNSNLDAELESREIRALMQHQVDGIIFARMYHQNVVVPPMLANIPTVLLDAESDDNRFASVVPDEEAAARTAVEYLVRAGHTRIGYLTNQDDIPATRGRLEGYRNSIRSHGLPLDESLIVTAAPSAAGGREAALSLLDRTSRPTALFCFNDLMAMGAYQAAGIAGLSVPRELSIVGIDNLELIAGSLFPGLTTVALPHYAMGQWAITRLHAEINGDSANEPRHVRLHCPLVERFSVAPPLP</sequence>
<keyword evidence="1" id="KW-0678">Repressor</keyword>
<name>A0ABY7NGF6_9MICO</name>
<dbReference type="Proteomes" id="UP001212421">
    <property type="component" value="Chromosome"/>
</dbReference>